<proteinExistence type="predicted"/>
<dbReference type="PANTHER" id="PTHR46623:SF6">
    <property type="entry name" value="ALPHA_BETA-HYDROLASES SUPERFAMILY PROTEIN"/>
    <property type="match status" value="1"/>
</dbReference>
<keyword evidence="3" id="KW-1185">Reference proteome</keyword>
<feature type="domain" description="Dienelactone hydrolase" evidence="1">
    <location>
        <begin position="21"/>
        <end position="249"/>
    </location>
</feature>
<dbReference type="EMBL" id="OBQK01000009">
    <property type="protein sequence ID" value="SOC56847.1"/>
    <property type="molecule type" value="Genomic_DNA"/>
</dbReference>
<dbReference type="PANTHER" id="PTHR46623">
    <property type="entry name" value="CARBOXYMETHYLENEBUTENOLIDASE-RELATED"/>
    <property type="match status" value="1"/>
</dbReference>
<dbReference type="InterPro" id="IPR002925">
    <property type="entry name" value="Dienelactn_hydro"/>
</dbReference>
<reference evidence="3" key="1">
    <citation type="submission" date="2017-08" db="EMBL/GenBank/DDBJ databases">
        <authorList>
            <person name="Varghese N."/>
            <person name="Submissions S."/>
        </authorList>
    </citation>
    <scope>NUCLEOTIDE SEQUENCE [LARGE SCALE GENOMIC DNA]</scope>
    <source>
        <strain evidence="3">USBA17B2</strain>
    </source>
</reference>
<dbReference type="RefSeq" id="WP_244903837.1">
    <property type="nucleotide sequence ID" value="NZ_OBQK01000009.1"/>
</dbReference>
<dbReference type="SUPFAM" id="SSF53474">
    <property type="entry name" value="alpha/beta-Hydrolases"/>
    <property type="match status" value="1"/>
</dbReference>
<name>A0A285VSJ9_9MICO</name>
<dbReference type="InterPro" id="IPR051049">
    <property type="entry name" value="Dienelactone_hydrolase-like"/>
</dbReference>
<dbReference type="Proteomes" id="UP000219688">
    <property type="component" value="Unassembled WGS sequence"/>
</dbReference>
<evidence type="ECO:0000313" key="3">
    <source>
        <dbReference type="Proteomes" id="UP000219688"/>
    </source>
</evidence>
<organism evidence="2 3">
    <name type="scientific">Ornithinimicrobium cerasi</name>
    <dbReference type="NCBI Taxonomy" id="2248773"/>
    <lineage>
        <taxon>Bacteria</taxon>
        <taxon>Bacillati</taxon>
        <taxon>Actinomycetota</taxon>
        <taxon>Actinomycetes</taxon>
        <taxon>Micrococcales</taxon>
        <taxon>Ornithinimicrobiaceae</taxon>
        <taxon>Ornithinimicrobium</taxon>
    </lineage>
</organism>
<dbReference type="Gene3D" id="3.40.50.1820">
    <property type="entry name" value="alpha/beta hydrolase"/>
    <property type="match status" value="1"/>
</dbReference>
<evidence type="ECO:0000259" key="1">
    <source>
        <dbReference type="Pfam" id="PF01738"/>
    </source>
</evidence>
<dbReference type="InterPro" id="IPR029058">
    <property type="entry name" value="AB_hydrolase_fold"/>
</dbReference>
<dbReference type="AlphaFoldDB" id="A0A285VSJ9"/>
<dbReference type="Pfam" id="PF01738">
    <property type="entry name" value="DLH"/>
    <property type="match status" value="1"/>
</dbReference>
<evidence type="ECO:0000313" key="2">
    <source>
        <dbReference type="EMBL" id="SOC56847.1"/>
    </source>
</evidence>
<sequence>MSGPVEHKIATADGPLPALLWLPDGVEDGAEVPGLVVLQEIFGVGSYVQARCADLADLGYAVLAPQLYARLVEGSAGVPVVETPAGEGGLDEGMALVQRLDWDLAVRDGLAARDALATMPGVEESRVGLLGFCLGGGLAFAVAAASAQAGVPVPALVSFYGSALPQLLPLAEHVDCPSLHLFGTADAFIPAEKVEQVREAVTSGGARAHVRLELFEGAGHAFDNPDPLFHHPGASEAAWTSTEAFLAEVLPAR</sequence>
<accession>A0A285VSJ9</accession>
<gene>
    <name evidence="2" type="ORF">SAMN05421879_10956</name>
</gene>
<protein>
    <submittedName>
        <fullName evidence="2">Carboxymethylenebutenolidase</fullName>
    </submittedName>
</protein>
<dbReference type="GO" id="GO:0016787">
    <property type="term" value="F:hydrolase activity"/>
    <property type="evidence" value="ECO:0007669"/>
    <property type="project" value="InterPro"/>
</dbReference>